<keyword evidence="3" id="KW-1185">Reference proteome</keyword>
<dbReference type="Pfam" id="PF20179">
    <property type="entry name" value="MSS51_C"/>
    <property type="match status" value="1"/>
</dbReference>
<dbReference type="PANTHER" id="PTHR28069:SF1">
    <property type="entry name" value="PROTEIN MSS51, MITOCHONDRIAL"/>
    <property type="match status" value="1"/>
</dbReference>
<dbReference type="PANTHER" id="PTHR28069">
    <property type="entry name" value="GH20023P"/>
    <property type="match status" value="1"/>
</dbReference>
<evidence type="ECO:0000313" key="3">
    <source>
        <dbReference type="Proteomes" id="UP000693970"/>
    </source>
</evidence>
<gene>
    <name evidence="2" type="ORF">IV203_014606</name>
</gene>
<dbReference type="OrthoDB" id="5282002at2759"/>
<feature type="domain" description="Mitochondrial splicing suppressor 51-like C-terminal" evidence="1">
    <location>
        <begin position="142"/>
        <end position="326"/>
    </location>
</feature>
<organism evidence="2 3">
    <name type="scientific">Nitzschia inconspicua</name>
    <dbReference type="NCBI Taxonomy" id="303405"/>
    <lineage>
        <taxon>Eukaryota</taxon>
        <taxon>Sar</taxon>
        <taxon>Stramenopiles</taxon>
        <taxon>Ochrophyta</taxon>
        <taxon>Bacillariophyta</taxon>
        <taxon>Bacillariophyceae</taxon>
        <taxon>Bacillariophycidae</taxon>
        <taxon>Bacillariales</taxon>
        <taxon>Bacillariaceae</taxon>
        <taxon>Nitzschia</taxon>
    </lineage>
</organism>
<dbReference type="AlphaFoldDB" id="A0A9K3PUV4"/>
<protein>
    <recommendedName>
        <fullName evidence="1">Mitochondrial splicing suppressor 51-like C-terminal domain-containing protein</fullName>
    </recommendedName>
</protein>
<name>A0A9K3PUV4_9STRA</name>
<evidence type="ECO:0000313" key="2">
    <source>
        <dbReference type="EMBL" id="KAG7358019.1"/>
    </source>
</evidence>
<evidence type="ECO:0000259" key="1">
    <source>
        <dbReference type="Pfam" id="PF20179"/>
    </source>
</evidence>
<dbReference type="EMBL" id="JAGRRH010000014">
    <property type="protein sequence ID" value="KAG7358019.1"/>
    <property type="molecule type" value="Genomic_DNA"/>
</dbReference>
<dbReference type="InterPro" id="IPR046824">
    <property type="entry name" value="Mss51-like_C"/>
</dbReference>
<comment type="caution">
    <text evidence="2">The sequence shown here is derived from an EMBL/GenBank/DDBJ whole genome shotgun (WGS) entry which is preliminary data.</text>
</comment>
<reference evidence="2" key="1">
    <citation type="journal article" date="2021" name="Sci. Rep.">
        <title>Diploid genomic architecture of Nitzschia inconspicua, an elite biomass production diatom.</title>
        <authorList>
            <person name="Oliver A."/>
            <person name="Podell S."/>
            <person name="Pinowska A."/>
            <person name="Traller J.C."/>
            <person name="Smith S.R."/>
            <person name="McClure R."/>
            <person name="Beliaev A."/>
            <person name="Bohutskyi P."/>
            <person name="Hill E.A."/>
            <person name="Rabines A."/>
            <person name="Zheng H."/>
            <person name="Allen L.Z."/>
            <person name="Kuo A."/>
            <person name="Grigoriev I.V."/>
            <person name="Allen A.E."/>
            <person name="Hazlebeck D."/>
            <person name="Allen E.E."/>
        </authorList>
    </citation>
    <scope>NUCLEOTIDE SEQUENCE</scope>
    <source>
        <strain evidence="2">Hildebrandi</strain>
    </source>
</reference>
<accession>A0A9K3PUV4</accession>
<reference evidence="2" key="2">
    <citation type="submission" date="2021-04" db="EMBL/GenBank/DDBJ databases">
        <authorList>
            <person name="Podell S."/>
        </authorList>
    </citation>
    <scope>NUCLEOTIDE SEQUENCE</scope>
    <source>
        <strain evidence="2">Hildebrandi</strain>
    </source>
</reference>
<sequence>MISPRLRKSLCRIRPQHHHHLRSVMPTIGCWIATACPFSTKVTVNNNIISRSKQPSFQDPTLIWAQSNPILAKDVLEPPSLCPTKIIHGSLDRNIQKPTSLEEYLHWRQWLLHKAKVILNDDDDDDDLEHAKNLISHVLSSPLTIGSQLSSRSRRKENDQSLMKKWCCVGARAEASLPTQYWQECLLLLVMAAWGTSQEGNILLEFTGPDLPPNNIPNANVTVGSWNIATRGGFRGLYHDASLTSTWDAIILLNPGLAHPNLQSSWQLTLDMILRNDHQQPPRQILLTAHSAKDADRDAKLLRHKYGLPVEYNVNPFASRIRYQDPFDLDHFVQPNLYVAVVEVG</sequence>
<dbReference type="Proteomes" id="UP000693970">
    <property type="component" value="Unassembled WGS sequence"/>
</dbReference>
<proteinExistence type="predicted"/>